<name>A0A2T4AF41_TRIHA</name>
<dbReference type="EMBL" id="KZ679679">
    <property type="protein sequence ID" value="PTB55632.1"/>
    <property type="molecule type" value="Genomic_DNA"/>
</dbReference>
<keyword evidence="2" id="KW-1185">Reference proteome</keyword>
<reference evidence="1 2" key="1">
    <citation type="submission" date="2016-07" db="EMBL/GenBank/DDBJ databases">
        <title>Multiple horizontal gene transfer events from other fungi enriched the ability of initially mycotrophic Trichoderma (Ascomycota) to feed on dead plant biomass.</title>
        <authorList>
            <consortium name="DOE Joint Genome Institute"/>
            <person name="Aerts A."/>
            <person name="Atanasova L."/>
            <person name="Chenthamara K."/>
            <person name="Zhang J."/>
            <person name="Grujic M."/>
            <person name="Henrissat B."/>
            <person name="Kuo A."/>
            <person name="Salamov A."/>
            <person name="Lipzen A."/>
            <person name="Labutti K."/>
            <person name="Barry K."/>
            <person name="Miao Y."/>
            <person name="Rahimi M.J."/>
            <person name="Shen Q."/>
            <person name="Grigoriev I.V."/>
            <person name="Kubicek C.P."/>
            <person name="Druzhinina I.S."/>
        </authorList>
    </citation>
    <scope>NUCLEOTIDE SEQUENCE [LARGE SCALE GENOMIC DNA]</scope>
    <source>
        <strain evidence="1 2">CBS 226.95</strain>
    </source>
</reference>
<protein>
    <submittedName>
        <fullName evidence="1">Uncharacterized protein</fullName>
    </submittedName>
</protein>
<dbReference type="RefSeq" id="XP_024775309.1">
    <property type="nucleotide sequence ID" value="XM_024914900.1"/>
</dbReference>
<dbReference type="AlphaFoldDB" id="A0A2T4AF41"/>
<accession>A0A2T4AF41</accession>
<sequence length="164" mass="18432">MAIQSSSPSFGDQAAPIPVQAHTMPRLFRKHEVAALLQLGTVEAHQPQHQITRRNLMLTQRRENETDMGPKEEKGKKKSHLFLAVSTERWNVLFRWKQVWGAVQVGNKATTGNSSKHCCPMRVTIPCRGGSWSRYEARGLGHPDGAVRTARMPRPCIRQEEGAI</sequence>
<dbReference type="GeneID" id="36623466"/>
<dbReference type="Proteomes" id="UP000241690">
    <property type="component" value="Unassembled WGS sequence"/>
</dbReference>
<proteinExistence type="predicted"/>
<gene>
    <name evidence="1" type="ORF">M431DRAFT_405351</name>
</gene>
<evidence type="ECO:0000313" key="1">
    <source>
        <dbReference type="EMBL" id="PTB55632.1"/>
    </source>
</evidence>
<organism evidence="1 2">
    <name type="scientific">Trichoderma harzianum CBS 226.95</name>
    <dbReference type="NCBI Taxonomy" id="983964"/>
    <lineage>
        <taxon>Eukaryota</taxon>
        <taxon>Fungi</taxon>
        <taxon>Dikarya</taxon>
        <taxon>Ascomycota</taxon>
        <taxon>Pezizomycotina</taxon>
        <taxon>Sordariomycetes</taxon>
        <taxon>Hypocreomycetidae</taxon>
        <taxon>Hypocreales</taxon>
        <taxon>Hypocreaceae</taxon>
        <taxon>Trichoderma</taxon>
    </lineage>
</organism>
<evidence type="ECO:0000313" key="2">
    <source>
        <dbReference type="Proteomes" id="UP000241690"/>
    </source>
</evidence>